<evidence type="ECO:0000259" key="9">
    <source>
        <dbReference type="PROSITE" id="PS50198"/>
    </source>
</evidence>
<evidence type="ECO:0000256" key="3">
    <source>
        <dbReference type="ARBA" id="ARBA00013194"/>
    </source>
</evidence>
<gene>
    <name evidence="10" type="ORF">SAMN05421783_105212</name>
</gene>
<evidence type="ECO:0000256" key="8">
    <source>
        <dbReference type="SAM" id="SignalP"/>
    </source>
</evidence>
<name>A0A1H2UPR2_THIRO</name>
<keyword evidence="4 8" id="KW-0732">Signal</keyword>
<comment type="catalytic activity">
    <reaction evidence="1">
        <text>[protein]-peptidylproline (omega=180) = [protein]-peptidylproline (omega=0)</text>
        <dbReference type="Rhea" id="RHEA:16237"/>
        <dbReference type="Rhea" id="RHEA-COMP:10747"/>
        <dbReference type="Rhea" id="RHEA-COMP:10748"/>
        <dbReference type="ChEBI" id="CHEBI:83833"/>
        <dbReference type="ChEBI" id="CHEBI:83834"/>
        <dbReference type="EC" id="5.2.1.8"/>
    </reaction>
</comment>
<comment type="similarity">
    <text evidence="2">Belongs to the PpiC/parvulin rotamase family.</text>
</comment>
<dbReference type="InterPro" id="IPR023058">
    <property type="entry name" value="PPIase_PpiC_CS"/>
</dbReference>
<evidence type="ECO:0000256" key="1">
    <source>
        <dbReference type="ARBA" id="ARBA00000971"/>
    </source>
</evidence>
<dbReference type="PROSITE" id="PS50198">
    <property type="entry name" value="PPIC_PPIASE_2"/>
    <property type="match status" value="1"/>
</dbReference>
<dbReference type="Gene3D" id="3.10.50.40">
    <property type="match status" value="1"/>
</dbReference>
<dbReference type="AlphaFoldDB" id="A0A1H2UPR2"/>
<dbReference type="InterPro" id="IPR046357">
    <property type="entry name" value="PPIase_dom_sf"/>
</dbReference>
<dbReference type="PANTHER" id="PTHR47245:SF1">
    <property type="entry name" value="FOLDASE PROTEIN PRSA"/>
    <property type="match status" value="1"/>
</dbReference>
<organism evidence="10 11">
    <name type="scientific">Thiocapsa roseopersicina</name>
    <dbReference type="NCBI Taxonomy" id="1058"/>
    <lineage>
        <taxon>Bacteria</taxon>
        <taxon>Pseudomonadati</taxon>
        <taxon>Pseudomonadota</taxon>
        <taxon>Gammaproteobacteria</taxon>
        <taxon>Chromatiales</taxon>
        <taxon>Chromatiaceae</taxon>
        <taxon>Thiocapsa</taxon>
    </lineage>
</organism>
<dbReference type="Pfam" id="PF13624">
    <property type="entry name" value="SurA_N_3"/>
    <property type="match status" value="1"/>
</dbReference>
<keyword evidence="6 7" id="KW-0413">Isomerase</keyword>
<evidence type="ECO:0000256" key="7">
    <source>
        <dbReference type="PROSITE-ProRule" id="PRU00278"/>
    </source>
</evidence>
<dbReference type="InterPro" id="IPR027304">
    <property type="entry name" value="Trigger_fact/SurA_dom_sf"/>
</dbReference>
<proteinExistence type="inferred from homology"/>
<evidence type="ECO:0000313" key="10">
    <source>
        <dbReference type="EMBL" id="SDW58070.1"/>
    </source>
</evidence>
<dbReference type="EMBL" id="FNNZ01000005">
    <property type="protein sequence ID" value="SDW58070.1"/>
    <property type="molecule type" value="Genomic_DNA"/>
</dbReference>
<dbReference type="Gene3D" id="1.10.4030.10">
    <property type="entry name" value="Porin chaperone SurA, peptide-binding domain"/>
    <property type="match status" value="1"/>
</dbReference>
<dbReference type="PANTHER" id="PTHR47245">
    <property type="entry name" value="PEPTIDYLPROLYL ISOMERASE"/>
    <property type="match status" value="1"/>
</dbReference>
<keyword evidence="5 7" id="KW-0697">Rotamase</keyword>
<feature type="chain" id="PRO_5011484744" description="peptidylprolyl isomerase" evidence="8">
    <location>
        <begin position="26"/>
        <end position="346"/>
    </location>
</feature>
<dbReference type="RefSeq" id="WP_093029869.1">
    <property type="nucleotide sequence ID" value="NZ_FNNZ01000005.1"/>
</dbReference>
<dbReference type="InterPro" id="IPR050245">
    <property type="entry name" value="PrsA_foldase"/>
</dbReference>
<dbReference type="EC" id="5.2.1.8" evidence="3"/>
<accession>A0A1H2UPR2</accession>
<dbReference type="Pfam" id="PF13616">
    <property type="entry name" value="Rotamase_3"/>
    <property type="match status" value="1"/>
</dbReference>
<feature type="signal peptide" evidence="8">
    <location>
        <begin position="1"/>
        <end position="25"/>
    </location>
</feature>
<evidence type="ECO:0000256" key="5">
    <source>
        <dbReference type="ARBA" id="ARBA00023110"/>
    </source>
</evidence>
<dbReference type="SUPFAM" id="SSF54534">
    <property type="entry name" value="FKBP-like"/>
    <property type="match status" value="1"/>
</dbReference>
<dbReference type="STRING" id="1058.SAMN05421783_105212"/>
<protein>
    <recommendedName>
        <fullName evidence="3">peptidylprolyl isomerase</fullName>
        <ecNumber evidence="3">5.2.1.8</ecNumber>
    </recommendedName>
</protein>
<feature type="domain" description="PpiC" evidence="9">
    <location>
        <begin position="196"/>
        <end position="297"/>
    </location>
</feature>
<evidence type="ECO:0000256" key="6">
    <source>
        <dbReference type="ARBA" id="ARBA00023235"/>
    </source>
</evidence>
<dbReference type="PROSITE" id="PS01096">
    <property type="entry name" value="PPIC_PPIASE_1"/>
    <property type="match status" value="1"/>
</dbReference>
<dbReference type="OrthoDB" id="9769613at2"/>
<reference evidence="11" key="1">
    <citation type="submission" date="2016-10" db="EMBL/GenBank/DDBJ databases">
        <authorList>
            <person name="Varghese N."/>
            <person name="Submissions S."/>
        </authorList>
    </citation>
    <scope>NUCLEOTIDE SEQUENCE [LARGE SCALE GENOMIC DNA]</scope>
    <source>
        <strain evidence="11">DSM 217</strain>
    </source>
</reference>
<dbReference type="InterPro" id="IPR000297">
    <property type="entry name" value="PPIase_PpiC"/>
</dbReference>
<sequence length="346" mass="37553">MHLFCKLVATTTVTLALVGAHPVIAAEPVPNELAPTVIPAGEAAPTSGDPADVVVRINGVAIPRAELDRNIRPLLARMSPADSVTPDQRKLLEETAKENVIRSELLYQLAKDQNIPDLDRQVDEQIAIIKSRLPSQGEWNDALAEKGITPDGLREQLKRGLMINAFVQSEVVSKIEITDAQLKAFYDEHPEAFSKPESMRASHILIGLDAGAGAEAKENAKRKADEILEKVKSGADFAELAKSESTCPSAEQGGDLGEFGRGQMVAPFENAAFAMETGDVSEVVETQFGYHIIKATDKDAAAVVPFEVVKGRIEKQLKTQQVQQELMAKVEELRATSVIEFPDQDP</sequence>
<evidence type="ECO:0000256" key="4">
    <source>
        <dbReference type="ARBA" id="ARBA00022729"/>
    </source>
</evidence>
<dbReference type="SUPFAM" id="SSF109998">
    <property type="entry name" value="Triger factor/SurA peptide-binding domain-like"/>
    <property type="match status" value="1"/>
</dbReference>
<evidence type="ECO:0000256" key="2">
    <source>
        <dbReference type="ARBA" id="ARBA00007656"/>
    </source>
</evidence>
<evidence type="ECO:0000313" key="11">
    <source>
        <dbReference type="Proteomes" id="UP000198816"/>
    </source>
</evidence>
<dbReference type="GO" id="GO:0003755">
    <property type="term" value="F:peptidyl-prolyl cis-trans isomerase activity"/>
    <property type="evidence" value="ECO:0007669"/>
    <property type="project" value="UniProtKB-KW"/>
</dbReference>
<dbReference type="Proteomes" id="UP000198816">
    <property type="component" value="Unassembled WGS sequence"/>
</dbReference>
<keyword evidence="11" id="KW-1185">Reference proteome</keyword>